<evidence type="ECO:0000256" key="8">
    <source>
        <dbReference type="ARBA" id="ARBA00022833"/>
    </source>
</evidence>
<dbReference type="InterPro" id="IPR042097">
    <property type="entry name" value="Aminopeptidase_N-like_N_sf"/>
</dbReference>
<dbReference type="GO" id="GO:0008270">
    <property type="term" value="F:zinc ion binding"/>
    <property type="evidence" value="ECO:0007669"/>
    <property type="project" value="InterPro"/>
</dbReference>
<dbReference type="MEROPS" id="M01.034"/>
<feature type="binding site" evidence="12">
    <location>
        <begin position="212"/>
        <end position="214"/>
    </location>
    <ligand>
        <name>a peptide</name>
        <dbReference type="ChEBI" id="CHEBI:60466"/>
    </ligand>
</feature>
<dbReference type="InterPro" id="IPR012777">
    <property type="entry name" value="LTA4H"/>
</dbReference>
<keyword evidence="7 14" id="KW-0378">Hydrolase</keyword>
<dbReference type="GO" id="GO:0004177">
    <property type="term" value="F:aminopeptidase activity"/>
    <property type="evidence" value="ECO:0007669"/>
    <property type="project" value="TreeGrafter"/>
</dbReference>
<feature type="binding site" evidence="12">
    <location>
        <begin position="341"/>
        <end position="346"/>
    </location>
    <ligand>
        <name>a peptide</name>
        <dbReference type="ChEBI" id="CHEBI:60466"/>
    </ligand>
</feature>
<dbReference type="FunFam" id="3.30.2010.30:FF:000001">
    <property type="entry name" value="Leukotriene A(4) hydrolase"/>
    <property type="match status" value="1"/>
</dbReference>
<evidence type="ECO:0000313" key="17">
    <source>
        <dbReference type="EMBL" id="CCX11104.1"/>
    </source>
</evidence>
<dbReference type="EC" id="3.3.2.10" evidence="14"/>
<feature type="region of interest" description="Disordered" evidence="15">
    <location>
        <begin position="19"/>
        <end position="50"/>
    </location>
</feature>
<evidence type="ECO:0000313" key="18">
    <source>
        <dbReference type="Proteomes" id="UP000018144"/>
    </source>
</evidence>
<keyword evidence="5 14" id="KW-0645">Protease</keyword>
<keyword evidence="18" id="KW-1185">Reference proteome</keyword>
<dbReference type="STRING" id="1076935.U4L565"/>
<keyword evidence="9 14" id="KW-0482">Metalloprotease</keyword>
<dbReference type="EMBL" id="HF935594">
    <property type="protein sequence ID" value="CCX11104.1"/>
    <property type="molecule type" value="Genomic_DNA"/>
</dbReference>
<evidence type="ECO:0000256" key="1">
    <source>
        <dbReference type="ARBA" id="ARBA00004123"/>
    </source>
</evidence>
<protein>
    <recommendedName>
        <fullName evidence="14">Leukotriene A(4) hydrolase</fullName>
        <shortName evidence="14">LTA-4 hydrolase</shortName>
        <ecNumber evidence="14">3.3.2.10</ecNumber>
        <ecNumber evidence="14">3.4.11.-</ecNumber>
    </recommendedName>
</protein>
<dbReference type="OrthoDB" id="79562at2759"/>
<dbReference type="Pfam" id="PF17900">
    <property type="entry name" value="Peptidase_M1_N"/>
    <property type="match status" value="1"/>
</dbReference>
<evidence type="ECO:0000256" key="15">
    <source>
        <dbReference type="SAM" id="MobiDB-lite"/>
    </source>
</evidence>
<dbReference type="AlphaFoldDB" id="U4L565"/>
<feature type="compositionally biased region" description="Low complexity" evidence="15">
    <location>
        <begin position="19"/>
        <end position="41"/>
    </location>
</feature>
<comment type="subcellular location">
    <subcellularLocation>
        <location evidence="2 14">Cytoplasm</location>
    </subcellularLocation>
    <subcellularLocation>
        <location evidence="1">Nucleus</location>
    </subcellularLocation>
</comment>
<dbReference type="SUPFAM" id="SSF48371">
    <property type="entry name" value="ARM repeat"/>
    <property type="match status" value="1"/>
</dbReference>
<comment type="cofactor">
    <cofactor evidence="13 14">
        <name>Zn(2+)</name>
        <dbReference type="ChEBI" id="CHEBI:29105"/>
    </cofactor>
    <text evidence="13 14">Binds 1 zinc ion per subunit.</text>
</comment>
<dbReference type="InterPro" id="IPR001930">
    <property type="entry name" value="Peptidase_M1"/>
</dbReference>
<dbReference type="GO" id="GO:0005634">
    <property type="term" value="C:nucleus"/>
    <property type="evidence" value="ECO:0007669"/>
    <property type="project" value="UniProtKB-SubCell"/>
</dbReference>
<dbReference type="GO" id="GO:0005829">
    <property type="term" value="C:cytosol"/>
    <property type="evidence" value="ECO:0007669"/>
    <property type="project" value="TreeGrafter"/>
</dbReference>
<dbReference type="OMA" id="CTALQWM"/>
<feature type="active site" description="Proton acceptor" evidence="11">
    <location>
        <position position="371"/>
    </location>
</feature>
<keyword evidence="10" id="KW-0539">Nucleus</keyword>
<evidence type="ECO:0000256" key="3">
    <source>
        <dbReference type="ARBA" id="ARBA00010136"/>
    </source>
</evidence>
<organism evidence="17 18">
    <name type="scientific">Pyronema omphalodes (strain CBS 100304)</name>
    <name type="common">Pyronema confluens</name>
    <dbReference type="NCBI Taxonomy" id="1076935"/>
    <lineage>
        <taxon>Eukaryota</taxon>
        <taxon>Fungi</taxon>
        <taxon>Dikarya</taxon>
        <taxon>Ascomycota</taxon>
        <taxon>Pezizomycotina</taxon>
        <taxon>Pezizomycetes</taxon>
        <taxon>Pezizales</taxon>
        <taxon>Pyronemataceae</taxon>
        <taxon>Pyronema</taxon>
    </lineage>
</organism>
<evidence type="ECO:0000256" key="12">
    <source>
        <dbReference type="PIRSR" id="PIRSR612777-2"/>
    </source>
</evidence>
<dbReference type="SUPFAM" id="SSF63737">
    <property type="entry name" value="Leukotriene A4 hydrolase N-terminal domain"/>
    <property type="match status" value="1"/>
</dbReference>
<dbReference type="InterPro" id="IPR027268">
    <property type="entry name" value="Peptidase_M4/M1_CTD_sf"/>
</dbReference>
<dbReference type="Gene3D" id="1.10.390.10">
    <property type="entry name" value="Neutral Protease Domain 2"/>
    <property type="match status" value="1"/>
</dbReference>
<dbReference type="FunFam" id="2.60.40.1730:FF:000004">
    <property type="entry name" value="Leukotriene A(4) hydrolase"/>
    <property type="match status" value="1"/>
</dbReference>
<evidence type="ECO:0000256" key="7">
    <source>
        <dbReference type="ARBA" id="ARBA00022801"/>
    </source>
</evidence>
<dbReference type="PANTHER" id="PTHR45726">
    <property type="entry name" value="LEUKOTRIENE A-4 HYDROLASE"/>
    <property type="match status" value="1"/>
</dbReference>
<dbReference type="Proteomes" id="UP000018144">
    <property type="component" value="Unassembled WGS sequence"/>
</dbReference>
<evidence type="ECO:0000256" key="2">
    <source>
        <dbReference type="ARBA" id="ARBA00004496"/>
    </source>
</evidence>
<sequence>MMFLRRVSLRRCITPATTPRSLPSLTARLSSTSPSLSNPSPQTHLQQPRITTRQLRVPRASRIPSFSGRHYSSIIEAPEFKMAPVTDPNTLSNYQDVVTQHTTVDVALDFDKSCVHGNATLKLKVVKDIDEVVLDTSYLDISKVLVNGSEAQWKLVDRMEPYGSALKISTKGQAGSSIDVTIHYSTTDKCTALQWMDPAQTSNKKYPYMFSQCQAIHARSLLPCQDTPGVKSTFDISIRSPYTVVASGLPRGAEEFAAGTLAYKFHQSIPIPSYLFAVASGDIAAASVGPRSMVYSGPEELLKCKQELEGDVEKFIEIAEKLIYPYPWTTYNVLILPPSFPYGGMENPNITFATPTIISGDKSNVDVIAHELAHSWSGNLVSNASWEHFWLNEGWTTYIERRIQAALHGPQYFDFSAIIGWKAFKESVELLGADHEFTKMVVDLKGQDPDEAFSSIPYEKGFNFLYYIDKLIGREKWDTFIPHYFKTFHQKSLSSYDFKDCLLNFFASDAATSEKLATINWDEKFYSPGLTTPTPEFDATLVDVCYALKDCWANMAAESFSPSPSDIEGWSSGQIVVFLEAITDLPSPLSKEQVEKMRTCYGFLDSENAEILSRFLTVGLKARDEVMYKKASEALGLWGRMKFVRPLFRLLNECDRELAVETFRRNETFYHPICREAVRRDLKL</sequence>
<keyword evidence="4 14" id="KW-0963">Cytoplasm</keyword>
<reference evidence="17 18" key="1">
    <citation type="journal article" date="2013" name="PLoS Genet.">
        <title>The genome and development-dependent transcriptomes of Pyronema confluens: a window into fungal evolution.</title>
        <authorList>
            <person name="Traeger S."/>
            <person name="Altegoer F."/>
            <person name="Freitag M."/>
            <person name="Gabaldon T."/>
            <person name="Kempken F."/>
            <person name="Kumar A."/>
            <person name="Marcet-Houben M."/>
            <person name="Poggeler S."/>
            <person name="Stajich J.E."/>
            <person name="Nowrousian M."/>
        </authorList>
    </citation>
    <scope>NUCLEOTIDE SEQUENCE [LARGE SCALE GENOMIC DNA]</scope>
    <source>
        <strain evidence="18">CBS 100304</strain>
        <tissue evidence="17">Vegetative mycelium</tissue>
    </source>
</reference>
<accession>U4L565</accession>
<feature type="binding site" evidence="13">
    <location>
        <position position="370"/>
    </location>
    <ligand>
        <name>Zn(2+)</name>
        <dbReference type="ChEBI" id="CHEBI:29105"/>
        <note>catalytic</note>
    </ligand>
</feature>
<dbReference type="PRINTS" id="PR00756">
    <property type="entry name" value="ALADIPTASE"/>
</dbReference>
<dbReference type="InterPro" id="IPR045357">
    <property type="entry name" value="Aminopeptidase_N-like_N"/>
</dbReference>
<evidence type="ECO:0000256" key="9">
    <source>
        <dbReference type="ARBA" id="ARBA00023049"/>
    </source>
</evidence>
<dbReference type="InterPro" id="IPR016024">
    <property type="entry name" value="ARM-type_fold"/>
</dbReference>
<name>U4L565_PYROM</name>
<dbReference type="PANTHER" id="PTHR45726:SF3">
    <property type="entry name" value="LEUKOTRIENE A-4 HYDROLASE"/>
    <property type="match status" value="1"/>
</dbReference>
<dbReference type="Gene3D" id="3.30.2010.30">
    <property type="match status" value="1"/>
</dbReference>
<evidence type="ECO:0000259" key="16">
    <source>
        <dbReference type="SMART" id="SM01263"/>
    </source>
</evidence>
<dbReference type="eggNOG" id="KOG1047">
    <property type="taxonomic scope" value="Eukaryota"/>
</dbReference>
<comment type="catalytic activity">
    <reaction evidence="14">
        <text>an epoxide + H2O = an ethanediol</text>
        <dbReference type="Rhea" id="RHEA:19037"/>
        <dbReference type="ChEBI" id="CHEBI:15377"/>
        <dbReference type="ChEBI" id="CHEBI:32955"/>
        <dbReference type="ChEBI" id="CHEBI:140594"/>
        <dbReference type="EC" id="3.3.2.10"/>
    </reaction>
</comment>
<feature type="binding site" evidence="13">
    <location>
        <position position="374"/>
    </location>
    <ligand>
        <name>Zn(2+)</name>
        <dbReference type="ChEBI" id="CHEBI:29105"/>
        <note>catalytic</note>
    </ligand>
</feature>
<dbReference type="FunFam" id="1.25.40.320:FF:000001">
    <property type="entry name" value="Leukotriene A(4) hydrolase"/>
    <property type="match status" value="1"/>
</dbReference>
<keyword evidence="6 13" id="KW-0479">Metal-binding</keyword>
<dbReference type="GO" id="GO:0008237">
    <property type="term" value="F:metallopeptidase activity"/>
    <property type="evidence" value="ECO:0007669"/>
    <property type="project" value="UniProtKB-KW"/>
</dbReference>
<evidence type="ECO:0000256" key="6">
    <source>
        <dbReference type="ARBA" id="ARBA00022723"/>
    </source>
</evidence>
<comment type="similarity">
    <text evidence="3 14">Belongs to the peptidase M1 family.</text>
</comment>
<dbReference type="NCBIfam" id="TIGR02411">
    <property type="entry name" value="leuko_A4_hydro"/>
    <property type="match status" value="1"/>
</dbReference>
<dbReference type="EC" id="3.4.11.-" evidence="14"/>
<feature type="active site" description="Proton donor" evidence="11">
    <location>
        <position position="458"/>
    </location>
</feature>
<evidence type="ECO:0000256" key="11">
    <source>
        <dbReference type="PIRSR" id="PIRSR612777-1"/>
    </source>
</evidence>
<gene>
    <name evidence="17" type="ORF">PCON_10698</name>
</gene>
<feature type="domain" description="Peptidase M1 leukotriene A4 hydrolase/aminopeptidase C-terminal" evidence="16">
    <location>
        <begin position="540"/>
        <end position="682"/>
    </location>
</feature>
<dbReference type="InterPro" id="IPR034015">
    <property type="entry name" value="M1_LTA4H"/>
</dbReference>
<keyword evidence="8 13" id="KW-0862">Zinc</keyword>
<dbReference type="GO" id="GO:0006508">
    <property type="term" value="P:proteolysis"/>
    <property type="evidence" value="ECO:0007669"/>
    <property type="project" value="UniProtKB-KW"/>
</dbReference>
<dbReference type="InterPro" id="IPR014782">
    <property type="entry name" value="Peptidase_M1_dom"/>
</dbReference>
<evidence type="ECO:0000256" key="10">
    <source>
        <dbReference type="ARBA" id="ARBA00023242"/>
    </source>
</evidence>
<dbReference type="Pfam" id="PF01433">
    <property type="entry name" value="Peptidase_M1"/>
    <property type="match status" value="1"/>
</dbReference>
<dbReference type="InterPro" id="IPR015211">
    <property type="entry name" value="Peptidase_M1_C"/>
</dbReference>
<dbReference type="SUPFAM" id="SSF55486">
    <property type="entry name" value="Metalloproteases ('zincins'), catalytic domain"/>
    <property type="match status" value="1"/>
</dbReference>
<proteinExistence type="inferred from homology"/>
<dbReference type="GO" id="GO:0004301">
    <property type="term" value="F:epoxide hydrolase activity"/>
    <property type="evidence" value="ECO:0007669"/>
    <property type="project" value="UniProtKB-EC"/>
</dbReference>
<dbReference type="FunFam" id="1.10.390.10:FF:000009">
    <property type="entry name" value="Leukotriene A(4) hydrolase"/>
    <property type="match status" value="1"/>
</dbReference>
<dbReference type="Gene3D" id="2.60.40.1730">
    <property type="entry name" value="tricorn interacting facor f3 domain"/>
    <property type="match status" value="1"/>
</dbReference>
<dbReference type="SMART" id="SM01263">
    <property type="entry name" value="Leuk-A4-hydro_C"/>
    <property type="match status" value="1"/>
</dbReference>
<evidence type="ECO:0000256" key="5">
    <source>
        <dbReference type="ARBA" id="ARBA00022670"/>
    </source>
</evidence>
<evidence type="ECO:0000256" key="14">
    <source>
        <dbReference type="RuleBase" id="RU361141"/>
    </source>
</evidence>
<evidence type="ECO:0000256" key="13">
    <source>
        <dbReference type="PIRSR" id="PIRSR612777-3"/>
    </source>
</evidence>
<dbReference type="CDD" id="cd09599">
    <property type="entry name" value="M1_LTA4H"/>
    <property type="match status" value="1"/>
</dbReference>
<dbReference type="Gene3D" id="1.25.40.320">
    <property type="entry name" value="Peptidase M1, leukotriene A4 hydrolase/aminopeptidase C-terminal domain"/>
    <property type="match status" value="1"/>
</dbReference>
<feature type="binding site" evidence="13">
    <location>
        <position position="393"/>
    </location>
    <ligand>
        <name>Zn(2+)</name>
        <dbReference type="ChEBI" id="CHEBI:29105"/>
        <note>catalytic</note>
    </ligand>
</feature>
<feature type="binding site" evidence="12">
    <location>
        <begin position="640"/>
        <end position="642"/>
    </location>
    <ligand>
        <name>a peptide</name>
        <dbReference type="ChEBI" id="CHEBI:60466"/>
    </ligand>
</feature>
<dbReference type="InterPro" id="IPR049980">
    <property type="entry name" value="LTA4H_cat"/>
</dbReference>
<dbReference type="Pfam" id="PF09127">
    <property type="entry name" value="Leuk-A4-hydro_C"/>
    <property type="match status" value="1"/>
</dbReference>
<evidence type="ECO:0000256" key="4">
    <source>
        <dbReference type="ARBA" id="ARBA00022490"/>
    </source>
</evidence>
<dbReference type="InterPro" id="IPR038502">
    <property type="entry name" value="M1_LTA-4_hydro/amino_C_sf"/>
</dbReference>